<keyword evidence="5" id="KW-0805">Transcription regulation</keyword>
<dbReference type="InterPro" id="IPR001867">
    <property type="entry name" value="OmpR/PhoB-type_DNA-bd"/>
</dbReference>
<dbReference type="GO" id="GO:0000156">
    <property type="term" value="F:phosphorelay response regulator activity"/>
    <property type="evidence" value="ECO:0007669"/>
    <property type="project" value="TreeGrafter"/>
</dbReference>
<evidence type="ECO:0000313" key="13">
    <source>
        <dbReference type="EMBL" id="PPQ31170.1"/>
    </source>
</evidence>
<dbReference type="GO" id="GO:0005829">
    <property type="term" value="C:cytosol"/>
    <property type="evidence" value="ECO:0007669"/>
    <property type="project" value="TreeGrafter"/>
</dbReference>
<dbReference type="InterPro" id="IPR036388">
    <property type="entry name" value="WH-like_DNA-bd_sf"/>
</dbReference>
<dbReference type="PROSITE" id="PS50110">
    <property type="entry name" value="RESPONSE_REGULATORY"/>
    <property type="match status" value="1"/>
</dbReference>
<organism evidence="13 14">
    <name type="scientific">Rhodopila globiformis</name>
    <name type="common">Rhodopseudomonas globiformis</name>
    <dbReference type="NCBI Taxonomy" id="1071"/>
    <lineage>
        <taxon>Bacteria</taxon>
        <taxon>Pseudomonadati</taxon>
        <taxon>Pseudomonadota</taxon>
        <taxon>Alphaproteobacteria</taxon>
        <taxon>Acetobacterales</taxon>
        <taxon>Acetobacteraceae</taxon>
        <taxon>Rhodopila</taxon>
    </lineage>
</organism>
<name>A0A2S6N983_RHOGL</name>
<comment type="caution">
    <text evidence="13">The sequence shown here is derived from an EMBL/GenBank/DDBJ whole genome shotgun (WGS) entry which is preliminary data.</text>
</comment>
<dbReference type="Proteomes" id="UP000239724">
    <property type="component" value="Unassembled WGS sequence"/>
</dbReference>
<dbReference type="SUPFAM" id="SSF52172">
    <property type="entry name" value="CheY-like"/>
    <property type="match status" value="1"/>
</dbReference>
<evidence type="ECO:0000256" key="6">
    <source>
        <dbReference type="ARBA" id="ARBA00023125"/>
    </source>
</evidence>
<dbReference type="PANTHER" id="PTHR48111:SF50">
    <property type="entry name" value="KDP OPERON TRANSCRIPTIONAL REGULATORY PROTEIN KDPE"/>
    <property type="match status" value="1"/>
</dbReference>
<comment type="subcellular location">
    <subcellularLocation>
        <location evidence="1">Cytoplasm</location>
    </subcellularLocation>
</comment>
<feature type="modified residue" description="4-aspartylphosphate" evidence="8">
    <location>
        <position position="87"/>
    </location>
</feature>
<feature type="domain" description="OmpR/PhoB-type" evidence="12">
    <location>
        <begin position="162"/>
        <end position="259"/>
    </location>
</feature>
<dbReference type="PROSITE" id="PS51755">
    <property type="entry name" value="OMPR_PHOB"/>
    <property type="match status" value="1"/>
</dbReference>
<gene>
    <name evidence="13" type="ORF">CCS01_17885</name>
</gene>
<evidence type="ECO:0000256" key="7">
    <source>
        <dbReference type="ARBA" id="ARBA00023163"/>
    </source>
</evidence>
<evidence type="ECO:0000313" key="14">
    <source>
        <dbReference type="Proteomes" id="UP000239724"/>
    </source>
</evidence>
<dbReference type="GO" id="GO:0042802">
    <property type="term" value="F:identical protein binding"/>
    <property type="evidence" value="ECO:0007669"/>
    <property type="project" value="UniProtKB-ARBA"/>
</dbReference>
<accession>A0A2S6N983</accession>
<evidence type="ECO:0000256" key="2">
    <source>
        <dbReference type="ARBA" id="ARBA00022490"/>
    </source>
</evidence>
<dbReference type="OrthoDB" id="9802426at2"/>
<dbReference type="Pfam" id="PF00486">
    <property type="entry name" value="Trans_reg_C"/>
    <property type="match status" value="1"/>
</dbReference>
<dbReference type="InterPro" id="IPR001789">
    <property type="entry name" value="Sig_transdc_resp-reg_receiver"/>
</dbReference>
<dbReference type="InterPro" id="IPR039420">
    <property type="entry name" value="WalR-like"/>
</dbReference>
<keyword evidence="3 8" id="KW-0597">Phosphoprotein</keyword>
<evidence type="ECO:0000256" key="8">
    <source>
        <dbReference type="PROSITE-ProRule" id="PRU00169"/>
    </source>
</evidence>
<dbReference type="SMART" id="SM00448">
    <property type="entry name" value="REC"/>
    <property type="match status" value="1"/>
</dbReference>
<evidence type="ECO:0000256" key="9">
    <source>
        <dbReference type="PROSITE-ProRule" id="PRU01091"/>
    </source>
</evidence>
<dbReference type="InterPro" id="IPR011006">
    <property type="entry name" value="CheY-like_superfamily"/>
</dbReference>
<evidence type="ECO:0000256" key="10">
    <source>
        <dbReference type="SAM" id="MobiDB-lite"/>
    </source>
</evidence>
<dbReference type="GO" id="GO:0045893">
    <property type="term" value="P:positive regulation of DNA-templated transcription"/>
    <property type="evidence" value="ECO:0007669"/>
    <property type="project" value="UniProtKB-ARBA"/>
</dbReference>
<dbReference type="EMBL" id="NHRY01000196">
    <property type="protein sequence ID" value="PPQ31170.1"/>
    <property type="molecule type" value="Genomic_DNA"/>
</dbReference>
<dbReference type="SMART" id="SM00862">
    <property type="entry name" value="Trans_reg_C"/>
    <property type="match status" value="1"/>
</dbReference>
<feature type="DNA-binding region" description="OmpR/PhoB-type" evidence="9">
    <location>
        <begin position="162"/>
        <end position="259"/>
    </location>
</feature>
<dbReference type="FunFam" id="3.40.50.2300:FF:000021">
    <property type="entry name" value="Two-component system response regulator KdpE"/>
    <property type="match status" value="1"/>
</dbReference>
<evidence type="ECO:0000256" key="1">
    <source>
        <dbReference type="ARBA" id="ARBA00004496"/>
    </source>
</evidence>
<evidence type="ECO:0000259" key="12">
    <source>
        <dbReference type="PROSITE" id="PS51755"/>
    </source>
</evidence>
<dbReference type="CDD" id="cd00383">
    <property type="entry name" value="trans_reg_C"/>
    <property type="match status" value="1"/>
</dbReference>
<keyword evidence="14" id="KW-1185">Reference proteome</keyword>
<feature type="domain" description="Response regulatory" evidence="11">
    <location>
        <begin position="38"/>
        <end position="152"/>
    </location>
</feature>
<proteinExistence type="predicted"/>
<keyword evidence="7" id="KW-0804">Transcription</keyword>
<dbReference type="Pfam" id="PF00072">
    <property type="entry name" value="Response_reg"/>
    <property type="match status" value="1"/>
</dbReference>
<dbReference type="PANTHER" id="PTHR48111">
    <property type="entry name" value="REGULATOR OF RPOS"/>
    <property type="match status" value="1"/>
</dbReference>
<evidence type="ECO:0000256" key="4">
    <source>
        <dbReference type="ARBA" id="ARBA00023012"/>
    </source>
</evidence>
<dbReference type="GO" id="GO:0000987">
    <property type="term" value="F:cis-regulatory region sequence-specific DNA binding"/>
    <property type="evidence" value="ECO:0007669"/>
    <property type="project" value="UniProtKB-ARBA"/>
</dbReference>
<protein>
    <submittedName>
        <fullName evidence="13">DNA-binding response regulator</fullName>
    </submittedName>
</protein>
<keyword evidence="2" id="KW-0963">Cytoplasm</keyword>
<evidence type="ECO:0000259" key="11">
    <source>
        <dbReference type="PROSITE" id="PS50110"/>
    </source>
</evidence>
<reference evidence="13 14" key="1">
    <citation type="journal article" date="2018" name="Arch. Microbiol.">
        <title>New insights into the metabolic potential of the phototrophic purple bacterium Rhodopila globiformis DSM 161(T) from its draft genome sequence and evidence for a vanadium-dependent nitrogenase.</title>
        <authorList>
            <person name="Imhoff J.F."/>
            <person name="Rahn T."/>
            <person name="Kunzel S."/>
            <person name="Neulinger S.C."/>
        </authorList>
    </citation>
    <scope>NUCLEOTIDE SEQUENCE [LARGE SCALE GENOMIC DNA]</scope>
    <source>
        <strain evidence="13 14">DSM 161</strain>
    </source>
</reference>
<dbReference type="AlphaFoldDB" id="A0A2S6N983"/>
<evidence type="ECO:0000256" key="5">
    <source>
        <dbReference type="ARBA" id="ARBA00023015"/>
    </source>
</evidence>
<keyword evidence="4" id="KW-0902">Two-component regulatory system</keyword>
<feature type="region of interest" description="Disordered" evidence="10">
    <location>
        <begin position="1"/>
        <end position="21"/>
    </location>
</feature>
<dbReference type="GO" id="GO:0032993">
    <property type="term" value="C:protein-DNA complex"/>
    <property type="evidence" value="ECO:0007669"/>
    <property type="project" value="TreeGrafter"/>
</dbReference>
<keyword evidence="6 9" id="KW-0238">DNA-binding</keyword>
<evidence type="ECO:0000256" key="3">
    <source>
        <dbReference type="ARBA" id="ARBA00022553"/>
    </source>
</evidence>
<dbReference type="Gene3D" id="3.40.50.2300">
    <property type="match status" value="1"/>
</dbReference>
<dbReference type="Gene3D" id="1.10.10.10">
    <property type="entry name" value="Winged helix-like DNA-binding domain superfamily/Winged helix DNA-binding domain"/>
    <property type="match status" value="1"/>
</dbReference>
<sequence>MAGLGSARLPPWGRDKRRRAGAHCTGDRAVSLGSGPLRVLVVDDEPAIRRFLRAGLGSQGYVVSELEYGLPAIDVARRDGADIIVLDLGLPDIDGTEVIRRIRASGSAVPIIVLSSRSDEAAKVDALDLGADDYVTKPFGIEELLARIRAAQRHRLQQAGETPVFRSGDLTVDLVRRVVTVRGEVVKFSPREYALLRLLVQHAGKVLTHRMILKEVWGSETDVQYLRVYVRALRQKIEADPERPVHVLTETGVGYRLRVNE</sequence>